<dbReference type="EMBL" id="JACXWD010000054">
    <property type="protein sequence ID" value="MBD3869029.1"/>
    <property type="molecule type" value="Genomic_DNA"/>
</dbReference>
<sequence>MKDAWYTDGLQFTCVEGCIDCCVTHGEHAYVYLEPEDVRKLSTHLDLNRQDFLARYTVREDGYVLLRMDEPACLFLGDNGCTVYEARPVQCRTFPFWKENLKSRARWDGLAGFCPGIGQGPTHSRERIQIEVQARNLTEED</sequence>
<gene>
    <name evidence="1" type="ORF">IFK94_12975</name>
</gene>
<dbReference type="Pfam" id="PF03692">
    <property type="entry name" value="CxxCxxCC"/>
    <property type="match status" value="1"/>
</dbReference>
<dbReference type="PANTHER" id="PTHR35866">
    <property type="entry name" value="PUTATIVE-RELATED"/>
    <property type="match status" value="1"/>
</dbReference>
<organism evidence="1 2">
    <name type="scientific">Candidatus Polarisedimenticola svalbardensis</name>
    <dbReference type="NCBI Taxonomy" id="2886004"/>
    <lineage>
        <taxon>Bacteria</taxon>
        <taxon>Pseudomonadati</taxon>
        <taxon>Acidobacteriota</taxon>
        <taxon>Candidatus Polarisedimenticolia</taxon>
        <taxon>Candidatus Polarisedimenticolales</taxon>
        <taxon>Candidatus Polarisedimenticolaceae</taxon>
        <taxon>Candidatus Polarisedimenticola</taxon>
    </lineage>
</organism>
<protein>
    <submittedName>
        <fullName evidence="1">YkgJ family cysteine cluster protein</fullName>
    </submittedName>
</protein>
<dbReference type="PANTHER" id="PTHR35866:SF1">
    <property type="entry name" value="YKGJ FAMILY CYSTEINE CLUSTER PROTEIN"/>
    <property type="match status" value="1"/>
</dbReference>
<evidence type="ECO:0000313" key="1">
    <source>
        <dbReference type="EMBL" id="MBD3869029.1"/>
    </source>
</evidence>
<dbReference type="Proteomes" id="UP000648239">
    <property type="component" value="Unassembled WGS sequence"/>
</dbReference>
<accession>A0A8J7CF59</accession>
<proteinExistence type="predicted"/>
<reference evidence="1 2" key="1">
    <citation type="submission" date="2020-08" db="EMBL/GenBank/DDBJ databases">
        <title>Acidobacteriota in marine sediments use diverse sulfur dissimilation pathways.</title>
        <authorList>
            <person name="Wasmund K."/>
        </authorList>
    </citation>
    <scope>NUCLEOTIDE SEQUENCE [LARGE SCALE GENOMIC DNA]</scope>
    <source>
        <strain evidence="1">MAG AM4</strain>
    </source>
</reference>
<dbReference type="AlphaFoldDB" id="A0A8J7CF59"/>
<comment type="caution">
    <text evidence="1">The sequence shown here is derived from an EMBL/GenBank/DDBJ whole genome shotgun (WGS) entry which is preliminary data.</text>
</comment>
<name>A0A8J7CF59_9BACT</name>
<dbReference type="InterPro" id="IPR005358">
    <property type="entry name" value="Puta_zinc/iron-chelating_dom"/>
</dbReference>
<evidence type="ECO:0000313" key="2">
    <source>
        <dbReference type="Proteomes" id="UP000648239"/>
    </source>
</evidence>